<sequence>MILRYATPFPGESDGAAPLLHMARARYMGENSTPNRSSERVYKRAPRFYDRKGDLRYFREDEISKEIKSSWLWFNDTLYLLADDSLRVRWASSYVLPGALTMSQGRSIFGRKLLTLILYEYGSR</sequence>
<protein>
    <submittedName>
        <fullName evidence="1">Uncharacterized protein</fullName>
    </submittedName>
</protein>
<reference evidence="1 2" key="1">
    <citation type="submission" date="2015-09" db="EMBL/GenBank/DDBJ databases">
        <title>Trachymyrmex cornetzi WGS genome.</title>
        <authorList>
            <person name="Nygaard S."/>
            <person name="Hu H."/>
            <person name="Boomsma J."/>
            <person name="Zhang G."/>
        </authorList>
    </citation>
    <scope>NUCLEOTIDE SEQUENCE [LARGE SCALE GENOMIC DNA]</scope>
    <source>
        <strain evidence="1">Tcor2-1</strain>
        <tissue evidence="1">Whole body</tissue>
    </source>
</reference>
<evidence type="ECO:0000313" key="2">
    <source>
        <dbReference type="Proteomes" id="UP000078492"/>
    </source>
</evidence>
<dbReference type="AlphaFoldDB" id="A0A195D8P2"/>
<gene>
    <name evidence="1" type="ORF">ALC57_18661</name>
</gene>
<proteinExistence type="predicted"/>
<organism evidence="1 2">
    <name type="scientific">Trachymyrmex cornetzi</name>
    <dbReference type="NCBI Taxonomy" id="471704"/>
    <lineage>
        <taxon>Eukaryota</taxon>
        <taxon>Metazoa</taxon>
        <taxon>Ecdysozoa</taxon>
        <taxon>Arthropoda</taxon>
        <taxon>Hexapoda</taxon>
        <taxon>Insecta</taxon>
        <taxon>Pterygota</taxon>
        <taxon>Neoptera</taxon>
        <taxon>Endopterygota</taxon>
        <taxon>Hymenoptera</taxon>
        <taxon>Apocrita</taxon>
        <taxon>Aculeata</taxon>
        <taxon>Formicoidea</taxon>
        <taxon>Formicidae</taxon>
        <taxon>Myrmicinae</taxon>
        <taxon>Trachymyrmex</taxon>
    </lineage>
</organism>
<dbReference type="Proteomes" id="UP000078492">
    <property type="component" value="Unassembled WGS sequence"/>
</dbReference>
<keyword evidence="2" id="KW-1185">Reference proteome</keyword>
<dbReference type="EMBL" id="KQ981135">
    <property type="protein sequence ID" value="KYN09231.1"/>
    <property type="molecule type" value="Genomic_DNA"/>
</dbReference>
<evidence type="ECO:0000313" key="1">
    <source>
        <dbReference type="EMBL" id="KYN09231.1"/>
    </source>
</evidence>
<accession>A0A195D8P2</accession>
<name>A0A195D8P2_9HYME</name>